<dbReference type="AlphaFoldDB" id="A0A2M8KBX9"/>
<organism evidence="1 2">
    <name type="scientific">Candidatus Portnoybacteria bacterium CG10_big_fil_rev_8_21_14_0_10_38_18</name>
    <dbReference type="NCBI Taxonomy" id="1974813"/>
    <lineage>
        <taxon>Bacteria</taxon>
        <taxon>Candidatus Portnoyibacteriota</taxon>
    </lineage>
</organism>
<dbReference type="Proteomes" id="UP000231648">
    <property type="component" value="Unassembled WGS sequence"/>
</dbReference>
<proteinExistence type="predicted"/>
<protein>
    <submittedName>
        <fullName evidence="1">Uncharacterized protein</fullName>
    </submittedName>
</protein>
<comment type="caution">
    <text evidence="1">The sequence shown here is derived from an EMBL/GenBank/DDBJ whole genome shotgun (WGS) entry which is preliminary data.</text>
</comment>
<reference evidence="2" key="1">
    <citation type="submission" date="2017-09" db="EMBL/GenBank/DDBJ databases">
        <title>Depth-based differentiation of microbial function through sediment-hosted aquifers and enrichment of novel symbionts in the deep terrestrial subsurface.</title>
        <authorList>
            <person name="Probst A.J."/>
            <person name="Ladd B."/>
            <person name="Jarett J.K."/>
            <person name="Geller-Mcgrath D.E."/>
            <person name="Sieber C.M.K."/>
            <person name="Emerson J.B."/>
            <person name="Anantharaman K."/>
            <person name="Thomas B.C."/>
            <person name="Malmstrom R."/>
            <person name="Stieglmeier M."/>
            <person name="Klingl A."/>
            <person name="Woyke T."/>
            <person name="Ryan C.M."/>
            <person name="Banfield J.F."/>
        </authorList>
    </citation>
    <scope>NUCLEOTIDE SEQUENCE [LARGE SCALE GENOMIC DNA]</scope>
</reference>
<evidence type="ECO:0000313" key="2">
    <source>
        <dbReference type="Proteomes" id="UP000231648"/>
    </source>
</evidence>
<sequence>MDIVRQGQIAREVVKFRLRKSGINGFSHEEFKRELGDAAKKMGITLDELLEFAEIIIRELIDELFPRK</sequence>
<dbReference type="EMBL" id="PFDX01000024">
    <property type="protein sequence ID" value="PJE57431.1"/>
    <property type="molecule type" value="Genomic_DNA"/>
</dbReference>
<gene>
    <name evidence="1" type="ORF">COU82_01995</name>
</gene>
<name>A0A2M8KBX9_9BACT</name>
<evidence type="ECO:0000313" key="1">
    <source>
        <dbReference type="EMBL" id="PJE57431.1"/>
    </source>
</evidence>
<accession>A0A2M8KBX9</accession>